<dbReference type="PANTHER" id="PTHR30629:SF2">
    <property type="entry name" value="PROPHAGE INTEGRASE INTS-RELATED"/>
    <property type="match status" value="1"/>
</dbReference>
<evidence type="ECO:0000256" key="3">
    <source>
        <dbReference type="ARBA" id="ARBA00023125"/>
    </source>
</evidence>
<comment type="similarity">
    <text evidence="1">Belongs to the 'phage' integrase family.</text>
</comment>
<sequence length="436" mass="49823">MALFTLNKIIGFKTKQSSYYEWEDDGTKGMGRLGVKIFSSGSKRFVFRYYVDGNRKFIKIGDAPTSRENGVTLAAARLAAKKYGAMLQAGLDPRLELGLIKAEEENKVKVEAQKGSIEQLFNSYTSQMKKDGKRTYKAVLKSLEKEVYPYIKPETKAKNVTKDDLVIILSHMIKRGALTQSNRVRSYLMAAFNYGLAHDNDPANFIDDAKFGLLFNPVSAIPKQKSAEKVGEHFLSDSEVKLLLNDLNNEFLRFQMGNSIRNLISLLFYTGGQRPFELASSKWESINWEAKTLLITTDISKNKRPHLVPLTESAIFILSKQKENSGESDFIFPHRFDRERHITLDSLSRAIARYRNKTDIRPFIPRDIRRTCKTLMGELGISKSIRDRLQNHALHDVSSKHYDRYEYMPEKQRALEAWEQKLNEVAVNNILAFGGV</sequence>
<dbReference type="PROSITE" id="PS51898">
    <property type="entry name" value="TYR_RECOMBINASE"/>
    <property type="match status" value="1"/>
</dbReference>
<dbReference type="EMBL" id="JBAKAZ010000054">
    <property type="protein sequence ID" value="MEL0630416.1"/>
    <property type="molecule type" value="Genomic_DNA"/>
</dbReference>
<keyword evidence="7" id="KW-1185">Reference proteome</keyword>
<evidence type="ECO:0000313" key="6">
    <source>
        <dbReference type="EMBL" id="MEL0630416.1"/>
    </source>
</evidence>
<evidence type="ECO:0000259" key="5">
    <source>
        <dbReference type="PROSITE" id="PS51898"/>
    </source>
</evidence>
<dbReference type="InterPro" id="IPR013762">
    <property type="entry name" value="Integrase-like_cat_sf"/>
</dbReference>
<dbReference type="RefSeq" id="WP_341598543.1">
    <property type="nucleotide sequence ID" value="NZ_JBAKAZ010000054.1"/>
</dbReference>
<name>A0ABU9GSV0_9GAMM</name>
<dbReference type="CDD" id="cd00801">
    <property type="entry name" value="INT_P4_C"/>
    <property type="match status" value="1"/>
</dbReference>
<dbReference type="SUPFAM" id="SSF56349">
    <property type="entry name" value="DNA breaking-rejoining enzymes"/>
    <property type="match status" value="1"/>
</dbReference>
<dbReference type="InterPro" id="IPR050808">
    <property type="entry name" value="Phage_Integrase"/>
</dbReference>
<dbReference type="Pfam" id="PF00589">
    <property type="entry name" value="Phage_integrase"/>
    <property type="match status" value="1"/>
</dbReference>
<proteinExistence type="inferred from homology"/>
<evidence type="ECO:0000256" key="1">
    <source>
        <dbReference type="ARBA" id="ARBA00008857"/>
    </source>
</evidence>
<protein>
    <submittedName>
        <fullName evidence="6">Tyrosine-type recombinase/integrase</fullName>
    </submittedName>
</protein>
<evidence type="ECO:0000256" key="2">
    <source>
        <dbReference type="ARBA" id="ARBA00022908"/>
    </source>
</evidence>
<dbReference type="Pfam" id="PF22022">
    <property type="entry name" value="Phage_int_M"/>
    <property type="match status" value="1"/>
</dbReference>
<dbReference type="InterPro" id="IPR002104">
    <property type="entry name" value="Integrase_catalytic"/>
</dbReference>
<dbReference type="Pfam" id="PF13356">
    <property type="entry name" value="Arm-DNA-bind_3"/>
    <property type="match status" value="1"/>
</dbReference>
<evidence type="ECO:0000256" key="4">
    <source>
        <dbReference type="ARBA" id="ARBA00023172"/>
    </source>
</evidence>
<keyword evidence="3" id="KW-0238">DNA-binding</keyword>
<reference evidence="6 7" key="1">
    <citation type="submission" date="2024-02" db="EMBL/GenBank/DDBJ databases">
        <title>Bacteria isolated from the canopy kelp, Nereocystis luetkeana.</title>
        <authorList>
            <person name="Pfister C.A."/>
            <person name="Younker I.T."/>
            <person name="Light S.H."/>
        </authorList>
    </citation>
    <scope>NUCLEOTIDE SEQUENCE [LARGE SCALE GENOMIC DNA]</scope>
    <source>
        <strain evidence="6 7">TI.1.05</strain>
    </source>
</reference>
<dbReference type="InterPro" id="IPR010998">
    <property type="entry name" value="Integrase_recombinase_N"/>
</dbReference>
<keyword evidence="4" id="KW-0233">DNA recombination</keyword>
<dbReference type="InterPro" id="IPR038488">
    <property type="entry name" value="Integrase_DNA-bd_sf"/>
</dbReference>
<organism evidence="6 7">
    <name type="scientific">Psychromonas aquatilis</name>
    <dbReference type="NCBI Taxonomy" id="2005072"/>
    <lineage>
        <taxon>Bacteria</taxon>
        <taxon>Pseudomonadati</taxon>
        <taxon>Pseudomonadota</taxon>
        <taxon>Gammaproteobacteria</taxon>
        <taxon>Alteromonadales</taxon>
        <taxon>Psychromonadaceae</taxon>
        <taxon>Psychromonas</taxon>
    </lineage>
</organism>
<accession>A0ABU9GSV0</accession>
<dbReference type="Gene3D" id="1.10.443.10">
    <property type="entry name" value="Intergrase catalytic core"/>
    <property type="match status" value="1"/>
</dbReference>
<dbReference type="Gene3D" id="3.30.160.390">
    <property type="entry name" value="Integrase, DNA-binding domain"/>
    <property type="match status" value="1"/>
</dbReference>
<dbReference type="PANTHER" id="PTHR30629">
    <property type="entry name" value="PROPHAGE INTEGRASE"/>
    <property type="match status" value="1"/>
</dbReference>
<evidence type="ECO:0000313" key="7">
    <source>
        <dbReference type="Proteomes" id="UP001369082"/>
    </source>
</evidence>
<dbReference type="InterPro" id="IPR025166">
    <property type="entry name" value="Integrase_DNA_bind_dom"/>
</dbReference>
<feature type="domain" description="Tyr recombinase" evidence="5">
    <location>
        <begin position="230"/>
        <end position="417"/>
    </location>
</feature>
<dbReference type="Proteomes" id="UP001369082">
    <property type="component" value="Unassembled WGS sequence"/>
</dbReference>
<dbReference type="Gene3D" id="1.10.150.130">
    <property type="match status" value="1"/>
</dbReference>
<gene>
    <name evidence="6" type="ORF">V6256_12440</name>
</gene>
<keyword evidence="2" id="KW-0229">DNA integration</keyword>
<comment type="caution">
    <text evidence="6">The sequence shown here is derived from an EMBL/GenBank/DDBJ whole genome shotgun (WGS) entry which is preliminary data.</text>
</comment>
<dbReference type="InterPro" id="IPR011010">
    <property type="entry name" value="DNA_brk_join_enz"/>
</dbReference>
<dbReference type="InterPro" id="IPR053876">
    <property type="entry name" value="Phage_int_M"/>
</dbReference>